<evidence type="ECO:0000256" key="12">
    <source>
        <dbReference type="ARBA" id="ARBA00025096"/>
    </source>
</evidence>
<dbReference type="Pfam" id="PF04567">
    <property type="entry name" value="RNA_pol_Rpb2_5"/>
    <property type="match status" value="1"/>
</dbReference>
<evidence type="ECO:0000259" key="21">
    <source>
        <dbReference type="Pfam" id="PF04565"/>
    </source>
</evidence>
<comment type="similarity">
    <text evidence="3 15">Belongs to the RNA polymerase beta chain family.</text>
</comment>
<feature type="domain" description="RNA polymerase Rpb2" evidence="23">
    <location>
        <begin position="618"/>
        <end position="652"/>
    </location>
</feature>
<dbReference type="NCBIfam" id="NF006335">
    <property type="entry name" value="PRK08565.1"/>
    <property type="match status" value="1"/>
</dbReference>
<dbReference type="PROSITE" id="PS01166">
    <property type="entry name" value="RNA_POL_BETA"/>
    <property type="match status" value="1"/>
</dbReference>
<evidence type="ECO:0000256" key="15">
    <source>
        <dbReference type="RuleBase" id="RU000434"/>
    </source>
</evidence>
<dbReference type="InterPro" id="IPR007645">
    <property type="entry name" value="RNA_pol_Rpb2_3"/>
</dbReference>
<dbReference type="AlphaFoldDB" id="A2BN33"/>
<evidence type="ECO:0000259" key="20">
    <source>
        <dbReference type="Pfam" id="PF04563"/>
    </source>
</evidence>
<dbReference type="HOGENOM" id="CLU_000524_4_1_2"/>
<dbReference type="Pfam" id="PF04566">
    <property type="entry name" value="RNA_pol_Rpb2_4"/>
    <property type="match status" value="1"/>
</dbReference>
<keyword evidence="11 16" id="KW-0804">Transcription</keyword>
<dbReference type="InterPro" id="IPR037033">
    <property type="entry name" value="DNA-dir_RNAP_su2_hyb_sf"/>
</dbReference>
<dbReference type="InterPro" id="IPR007641">
    <property type="entry name" value="RNA_pol_Rpb2_7"/>
</dbReference>
<accession>A2BN33</accession>
<evidence type="ECO:0000259" key="23">
    <source>
        <dbReference type="Pfam" id="PF04567"/>
    </source>
</evidence>
<dbReference type="FunFam" id="2.40.270.10:FF:000006">
    <property type="entry name" value="DNA-directed RNA polymerase subunit beta"/>
    <property type="match status" value="1"/>
</dbReference>
<dbReference type="InterPro" id="IPR007644">
    <property type="entry name" value="RNA_pol_bsu_protrusion"/>
</dbReference>
<organism evidence="24 25">
    <name type="scientific">Hyperthermus butylicus (strain DSM 5456 / JCM 9403 / PLM1-5)</name>
    <dbReference type="NCBI Taxonomy" id="415426"/>
    <lineage>
        <taxon>Archaea</taxon>
        <taxon>Thermoproteota</taxon>
        <taxon>Thermoprotei</taxon>
        <taxon>Desulfurococcales</taxon>
        <taxon>Pyrodictiaceae</taxon>
        <taxon>Hyperthermus</taxon>
    </lineage>
</organism>
<dbReference type="Pfam" id="PF04560">
    <property type="entry name" value="RNA_pol_Rpb2_7"/>
    <property type="match status" value="1"/>
</dbReference>
<dbReference type="CDD" id="cd00653">
    <property type="entry name" value="RNA_pol_B_RPB2"/>
    <property type="match status" value="1"/>
</dbReference>
<dbReference type="InterPro" id="IPR015712">
    <property type="entry name" value="DNA-dir_RNA_pol_su2"/>
</dbReference>
<reference evidence="24 25" key="1">
    <citation type="journal article" date="2007" name="Archaea">
        <title>The genome of Hyperthermus butylicus: a sulfur-reducing, peptide fermenting, neutrophilic Crenarchaeote growing up to 108 degrees C.</title>
        <authorList>
            <person name="Brugger K."/>
            <person name="Chen L."/>
            <person name="Stark M."/>
            <person name="Zibat A."/>
            <person name="Redder P."/>
            <person name="Ruepp A."/>
            <person name="Awayez M."/>
            <person name="She Q."/>
            <person name="Garrett R.A."/>
            <person name="Klenk H.P."/>
        </authorList>
    </citation>
    <scope>NUCLEOTIDE SEQUENCE [LARGE SCALE GENOMIC DNA]</scope>
    <source>
        <strain evidence="25">DSM 5456 / JCM 9403 / PLM1-5</strain>
    </source>
</reference>
<keyword evidence="6 16" id="KW-0808">Transferase</keyword>
<dbReference type="EnsemblBacteria" id="ABM81394">
    <property type="protein sequence ID" value="ABM81394"/>
    <property type="gene ID" value="Hbut_1573"/>
</dbReference>
<dbReference type="Pfam" id="PF00562">
    <property type="entry name" value="RNA_pol_Rpb2_6"/>
    <property type="match status" value="1"/>
</dbReference>
<dbReference type="Gene3D" id="2.40.50.150">
    <property type="match status" value="1"/>
</dbReference>
<dbReference type="NCBIfam" id="NF007175">
    <property type="entry name" value="PRK09606.1"/>
    <property type="match status" value="1"/>
</dbReference>
<dbReference type="GO" id="GO:0006351">
    <property type="term" value="P:DNA-templated transcription"/>
    <property type="evidence" value="ECO:0007669"/>
    <property type="project" value="InterPro"/>
</dbReference>
<dbReference type="Pfam" id="PF04563">
    <property type="entry name" value="RNA_pol_Rpb2_1"/>
    <property type="match status" value="1"/>
</dbReference>
<dbReference type="FunFam" id="3.90.1800.10:FF:000002">
    <property type="entry name" value="DNA-directed RNA polymerase subunit beta"/>
    <property type="match status" value="1"/>
</dbReference>
<keyword evidence="5" id="KW-0963">Cytoplasm</keyword>
<evidence type="ECO:0000256" key="14">
    <source>
        <dbReference type="ARBA" id="ARBA00048552"/>
    </source>
</evidence>
<evidence type="ECO:0000259" key="17">
    <source>
        <dbReference type="Pfam" id="PF00562"/>
    </source>
</evidence>
<dbReference type="GO" id="GO:0000428">
    <property type="term" value="C:DNA-directed RNA polymerase complex"/>
    <property type="evidence" value="ECO:0007669"/>
    <property type="project" value="UniProtKB-KW"/>
</dbReference>
<dbReference type="OrthoDB" id="6009at2157"/>
<evidence type="ECO:0000256" key="2">
    <source>
        <dbReference type="ARBA" id="ARBA00004496"/>
    </source>
</evidence>
<dbReference type="FunFam" id="2.40.270.10:FF:000011">
    <property type="entry name" value="DNA-directed RNA polymerase subunit beta"/>
    <property type="match status" value="1"/>
</dbReference>
<dbReference type="InterPro" id="IPR007647">
    <property type="entry name" value="RNA_pol_Rpb2_5"/>
</dbReference>
<dbReference type="InterPro" id="IPR007120">
    <property type="entry name" value="DNA-dir_RNAP_su2_dom"/>
</dbReference>
<comment type="cofactor">
    <cofactor evidence="1">
        <name>Zn(2+)</name>
        <dbReference type="ChEBI" id="CHEBI:29105"/>
    </cofactor>
</comment>
<protein>
    <recommendedName>
        <fullName evidence="16">DNA-directed RNA polymerase subunit beta</fullName>
        <ecNumber evidence="16">2.7.7.6</ecNumber>
    </recommendedName>
</protein>
<dbReference type="Gene3D" id="3.90.1800.10">
    <property type="entry name" value="RNA polymerase alpha subunit dimerisation domain"/>
    <property type="match status" value="1"/>
</dbReference>
<dbReference type="InterPro" id="IPR007642">
    <property type="entry name" value="RNA_pol_Rpb2_2"/>
</dbReference>
<dbReference type="EC" id="2.7.7.6" evidence="16"/>
<dbReference type="GO" id="GO:0003677">
    <property type="term" value="F:DNA binding"/>
    <property type="evidence" value="ECO:0007669"/>
    <property type="project" value="UniProtKB-KW"/>
</dbReference>
<keyword evidence="25" id="KW-1185">Reference proteome</keyword>
<dbReference type="SUPFAM" id="SSF64484">
    <property type="entry name" value="beta and beta-prime subunits of DNA dependent RNA-polymerase"/>
    <property type="match status" value="1"/>
</dbReference>
<evidence type="ECO:0000259" key="19">
    <source>
        <dbReference type="Pfam" id="PF04561"/>
    </source>
</evidence>
<dbReference type="PANTHER" id="PTHR20856">
    <property type="entry name" value="DNA-DIRECTED RNA POLYMERASE I SUBUNIT 2"/>
    <property type="match status" value="1"/>
</dbReference>
<feature type="domain" description="RNA polymerase Rpb2" evidence="21">
    <location>
        <begin position="426"/>
        <end position="490"/>
    </location>
</feature>
<evidence type="ECO:0000256" key="5">
    <source>
        <dbReference type="ARBA" id="ARBA00022490"/>
    </source>
</evidence>
<comment type="subunit">
    <text evidence="13">Part of the RNA polymerase complex.</text>
</comment>
<evidence type="ECO:0000259" key="18">
    <source>
        <dbReference type="Pfam" id="PF04560"/>
    </source>
</evidence>
<evidence type="ECO:0000313" key="25">
    <source>
        <dbReference type="Proteomes" id="UP000002593"/>
    </source>
</evidence>
<dbReference type="Proteomes" id="UP000002593">
    <property type="component" value="Chromosome"/>
</dbReference>
<dbReference type="eggNOG" id="arCOG01762">
    <property type="taxonomic scope" value="Archaea"/>
</dbReference>
<feature type="domain" description="RNA polymerase Rpb2" evidence="19">
    <location>
        <begin position="217"/>
        <end position="357"/>
    </location>
</feature>
<dbReference type="NCBIfam" id="TIGR03670">
    <property type="entry name" value="rpoB_arch"/>
    <property type="match status" value="1"/>
</dbReference>
<dbReference type="Pfam" id="PF04561">
    <property type="entry name" value="RNA_pol_Rpb2_2"/>
    <property type="match status" value="1"/>
</dbReference>
<comment type="function">
    <text evidence="16">DNA-dependent RNA polymerase catalyzes the transcription of DNA into RNA using the four ribonucleoside triphosphates as substrates.</text>
</comment>
<keyword evidence="10" id="KW-0238">DNA-binding</keyword>
<evidence type="ECO:0000256" key="11">
    <source>
        <dbReference type="ARBA" id="ARBA00023163"/>
    </source>
</evidence>
<evidence type="ECO:0000256" key="13">
    <source>
        <dbReference type="ARBA" id="ARBA00025838"/>
    </source>
</evidence>
<comment type="catalytic activity">
    <reaction evidence="14 16">
        <text>RNA(n) + a ribonucleoside 5'-triphosphate = RNA(n+1) + diphosphate</text>
        <dbReference type="Rhea" id="RHEA:21248"/>
        <dbReference type="Rhea" id="RHEA-COMP:14527"/>
        <dbReference type="Rhea" id="RHEA-COMP:17342"/>
        <dbReference type="ChEBI" id="CHEBI:33019"/>
        <dbReference type="ChEBI" id="CHEBI:61557"/>
        <dbReference type="ChEBI" id="CHEBI:140395"/>
        <dbReference type="EC" id="2.7.7.6"/>
    </reaction>
</comment>
<gene>
    <name evidence="24" type="ordered locus">Hbut_1573</name>
</gene>
<evidence type="ECO:0000256" key="9">
    <source>
        <dbReference type="ARBA" id="ARBA00022833"/>
    </source>
</evidence>
<dbReference type="InterPro" id="IPR014724">
    <property type="entry name" value="RNA_pol_RPB2_OB-fold"/>
</dbReference>
<dbReference type="KEGG" id="hbu:Hbut_1573"/>
<keyword evidence="8" id="KW-0479">Metal-binding</keyword>
<evidence type="ECO:0000256" key="7">
    <source>
        <dbReference type="ARBA" id="ARBA00022695"/>
    </source>
</evidence>
<proteinExistence type="inferred from homology"/>
<keyword evidence="4 16" id="KW-0240">DNA-directed RNA polymerase</keyword>
<dbReference type="STRING" id="415426.Hbut_1573"/>
<evidence type="ECO:0000256" key="10">
    <source>
        <dbReference type="ARBA" id="ARBA00023125"/>
    </source>
</evidence>
<evidence type="ECO:0000313" key="24">
    <source>
        <dbReference type="EMBL" id="ABM81394.1"/>
    </source>
</evidence>
<feature type="domain" description="DNA-directed RNA polymerase subunit 2 hybrid-binding" evidence="17">
    <location>
        <begin position="666"/>
        <end position="1037"/>
    </location>
</feature>
<evidence type="ECO:0000259" key="22">
    <source>
        <dbReference type="Pfam" id="PF04566"/>
    </source>
</evidence>
<evidence type="ECO:0000256" key="16">
    <source>
        <dbReference type="RuleBase" id="RU363031"/>
    </source>
</evidence>
<evidence type="ECO:0000256" key="8">
    <source>
        <dbReference type="ARBA" id="ARBA00022723"/>
    </source>
</evidence>
<dbReference type="Gene3D" id="2.40.270.10">
    <property type="entry name" value="DNA-directed RNA polymerase, subunit 2, domain 6"/>
    <property type="match status" value="1"/>
</dbReference>
<comment type="function">
    <text evidence="12">DNA-dependent RNA polymerase (RNAP) catalyzes the transcription of DNA into RNA using the four ribonucleoside triphosphates as substrates. The Rpo2 subunit (Rpo2N and Rpo2C in this organism) is implicated in DNA promoter recognition and in nucleotide binding.</text>
</comment>
<feature type="domain" description="RNA polymerase Rpb2" evidence="18">
    <location>
        <begin position="1039"/>
        <end position="1129"/>
    </location>
</feature>
<evidence type="ECO:0000256" key="4">
    <source>
        <dbReference type="ARBA" id="ARBA00022478"/>
    </source>
</evidence>
<dbReference type="GO" id="GO:0032549">
    <property type="term" value="F:ribonucleoside binding"/>
    <property type="evidence" value="ECO:0007669"/>
    <property type="project" value="InterPro"/>
</dbReference>
<comment type="subcellular location">
    <subcellularLocation>
        <location evidence="2">Cytoplasm</location>
    </subcellularLocation>
</comment>
<dbReference type="GO" id="GO:0008270">
    <property type="term" value="F:zinc ion binding"/>
    <property type="evidence" value="ECO:0007669"/>
    <property type="project" value="InterPro"/>
</dbReference>
<dbReference type="InterPro" id="IPR019969">
    <property type="entry name" value="RNAP_Rpo2"/>
</dbReference>
<evidence type="ECO:0000256" key="3">
    <source>
        <dbReference type="ARBA" id="ARBA00006835"/>
    </source>
</evidence>
<dbReference type="Gene3D" id="3.90.1100.10">
    <property type="match status" value="2"/>
</dbReference>
<dbReference type="EMBL" id="CP000493">
    <property type="protein sequence ID" value="ABM81394.1"/>
    <property type="molecule type" value="Genomic_DNA"/>
</dbReference>
<feature type="domain" description="RNA polymerase beta subunit protrusion" evidence="20">
    <location>
        <begin position="24"/>
        <end position="406"/>
    </location>
</feature>
<dbReference type="InterPro" id="IPR007121">
    <property type="entry name" value="RNA_pol_bsu_CS"/>
</dbReference>
<sequence>MSQQQFPTMDDRWLVMKAFIEEYGLVKQHIDSYNRFIEKELKEIVKEFGTISTPRREYEVRIVDVELGEPIVIESDGSEHPVTPMECRIRDLTYAAPIKAKVVIVENGIEREAEEIILGFLPVMLRSKADPLARCMYEGKSWKECEQKLIEAGEDPRDPGGYFIINGSERVIVIQEDQALNRILVGKARAGTASALYTAKVISAHAGVRYQVILDYHKDGTLHVSMSRALSKIPFVILMRALGLESDRDIVLAVSPDPQIQQMLIPSLEQARAINTVEDALDYVGSRFREGLAKPREQRIRVAERILDTILFPHIGTSPKDRIRKALFLGQMAAKLLEYVAGRRKEDDKDHYANKRVLLAGDLIAMVFRIAMRALAYDIRQQLEKLRARGRHISLRMIIRSDIITNRLREALATGNWPGQRTGVSQILDRTNWLSMLSHLRRVVSQLSRTQPHFEARDVHGTQWGRICPFETPEGPNCGLVKNLALMAYVSAGVDDKDVEKLLYSMGVRDAVELFEEVRKQGYYPPEYIKWSKVFLNGRLIGYHPDGEKLAEELRKLRRSGKLHYEVSVSVYRTETINEVYINTDPGRIMRPVFVVESGKLLYRPEHAEKLRKGEWRFSDLVRNGIVEFLDAEEEENTYIALNPEDLTPEHTHMEIWPAGIFGVTASTIPYAEHNQSPRNTYQAAMAKQALGLYAANFQIRVDTRSHLLHYPEKPLVQTRALELMGYNDRPAGQNMVVAVMSFTGYNIEDAVIMNKSSIDRGLARSTFFRLYATEERRYPGGLSDKIEIPEANVEGSKPPEMYKKLDADGIISPEVEVKGGEVLIGKTSPPRFMEEYREFGTVTVRKRDTSVTMRHGEKGVVDTVIITENIEGYKLVKVRVRDQRIPELGDKFASRHGQKGVIGMLIPQYDMPFTEDGITPDLIINPHAFPSRMTLGQLFETIAGKYAAIYARFVDGTPFAKESIENLRIELLKTGYAPDGTEIMYDGRTGEMIRTPILIGLVYYQKLHHMVADKIHARARGPVQVLTRQPTEGRAREGGLRFGEMERDCLVGHGAAMLLRERMLESSDRYVLYVCELCGHIAWFDRNKRGYICPVHGDKGKIAAVIVPYAFKLLLQELMSMCIMPRLKLASKHEWKP</sequence>
<evidence type="ECO:0000256" key="6">
    <source>
        <dbReference type="ARBA" id="ARBA00022679"/>
    </source>
</evidence>
<feature type="domain" description="RNA polymerase Rpb2" evidence="22">
    <location>
        <begin position="534"/>
        <end position="597"/>
    </location>
</feature>
<dbReference type="InterPro" id="IPR007646">
    <property type="entry name" value="RNA_pol_Rpb2_4"/>
</dbReference>
<keyword evidence="7 16" id="KW-0548">Nucleotidyltransferase</keyword>
<dbReference type="GO" id="GO:0005737">
    <property type="term" value="C:cytoplasm"/>
    <property type="evidence" value="ECO:0007669"/>
    <property type="project" value="UniProtKB-SubCell"/>
</dbReference>
<name>A2BN33_HYPBU</name>
<dbReference type="Pfam" id="PF04565">
    <property type="entry name" value="RNA_pol_Rpb2_3"/>
    <property type="match status" value="1"/>
</dbReference>
<dbReference type="Gene3D" id="3.90.1070.20">
    <property type="match status" value="1"/>
</dbReference>
<keyword evidence="9" id="KW-0862">Zinc</keyword>
<dbReference type="GO" id="GO:0003899">
    <property type="term" value="F:DNA-directed RNA polymerase activity"/>
    <property type="evidence" value="ECO:0007669"/>
    <property type="project" value="UniProtKB-EC"/>
</dbReference>
<evidence type="ECO:0000256" key="1">
    <source>
        <dbReference type="ARBA" id="ARBA00001947"/>
    </source>
</evidence>